<accession>A0ABV2VTJ4</accession>
<evidence type="ECO:0000256" key="1">
    <source>
        <dbReference type="ARBA" id="ARBA00022448"/>
    </source>
</evidence>
<dbReference type="RefSeq" id="WP_355667650.1">
    <property type="nucleotide sequence ID" value="NZ_JBEXRX010000152.1"/>
</dbReference>
<dbReference type="CDD" id="cd03216">
    <property type="entry name" value="ABC_Carb_Monos_I"/>
    <property type="match status" value="1"/>
</dbReference>
<evidence type="ECO:0000256" key="3">
    <source>
        <dbReference type="ARBA" id="ARBA00022741"/>
    </source>
</evidence>
<dbReference type="SMART" id="SM00382">
    <property type="entry name" value="AAA"/>
    <property type="match status" value="2"/>
</dbReference>
<evidence type="ECO:0000259" key="6">
    <source>
        <dbReference type="PROSITE" id="PS50893"/>
    </source>
</evidence>
<feature type="domain" description="ABC transporter" evidence="6">
    <location>
        <begin position="274"/>
        <end position="518"/>
    </location>
</feature>
<evidence type="ECO:0000256" key="4">
    <source>
        <dbReference type="ARBA" id="ARBA00022840"/>
    </source>
</evidence>
<dbReference type="InterPro" id="IPR003439">
    <property type="entry name" value="ABC_transporter-like_ATP-bd"/>
</dbReference>
<dbReference type="PROSITE" id="PS50893">
    <property type="entry name" value="ABC_TRANSPORTER_2"/>
    <property type="match status" value="2"/>
</dbReference>
<keyword evidence="8" id="KW-1185">Reference proteome</keyword>
<keyword evidence="4 7" id="KW-0067">ATP-binding</keyword>
<name>A0ABV2VTJ4_9ACTN</name>
<dbReference type="CDD" id="cd03215">
    <property type="entry name" value="ABC_Carb_Monos_II"/>
    <property type="match status" value="1"/>
</dbReference>
<dbReference type="Pfam" id="PF00005">
    <property type="entry name" value="ABC_tran"/>
    <property type="match status" value="2"/>
</dbReference>
<organism evidence="7 8">
    <name type="scientific">Micromonospora fulviviridis</name>
    <dbReference type="NCBI Taxonomy" id="47860"/>
    <lineage>
        <taxon>Bacteria</taxon>
        <taxon>Bacillati</taxon>
        <taxon>Actinomycetota</taxon>
        <taxon>Actinomycetes</taxon>
        <taxon>Micromonosporales</taxon>
        <taxon>Micromonosporaceae</taxon>
        <taxon>Micromonospora</taxon>
    </lineage>
</organism>
<dbReference type="PANTHER" id="PTHR43790:SF9">
    <property type="entry name" value="GALACTOFURANOSE TRANSPORTER ATP-BINDING PROTEIN YTFR"/>
    <property type="match status" value="1"/>
</dbReference>
<dbReference type="Gene3D" id="3.40.50.300">
    <property type="entry name" value="P-loop containing nucleotide triphosphate hydrolases"/>
    <property type="match status" value="2"/>
</dbReference>
<dbReference type="InterPro" id="IPR017871">
    <property type="entry name" value="ABC_transporter-like_CS"/>
</dbReference>
<dbReference type="PROSITE" id="PS00211">
    <property type="entry name" value="ABC_TRANSPORTER_1"/>
    <property type="match status" value="1"/>
</dbReference>
<keyword evidence="1" id="KW-0813">Transport</keyword>
<keyword evidence="2" id="KW-0677">Repeat</keyword>
<evidence type="ECO:0000256" key="2">
    <source>
        <dbReference type="ARBA" id="ARBA00022737"/>
    </source>
</evidence>
<keyword evidence="3" id="KW-0547">Nucleotide-binding</keyword>
<dbReference type="Proteomes" id="UP001550348">
    <property type="component" value="Unassembled WGS sequence"/>
</dbReference>
<dbReference type="InterPro" id="IPR027417">
    <property type="entry name" value="P-loop_NTPase"/>
</dbReference>
<dbReference type="InterPro" id="IPR003593">
    <property type="entry name" value="AAA+_ATPase"/>
</dbReference>
<dbReference type="EMBL" id="JBEXRX010000152">
    <property type="protein sequence ID" value="MEU0156115.1"/>
    <property type="molecule type" value="Genomic_DNA"/>
</dbReference>
<evidence type="ECO:0000313" key="7">
    <source>
        <dbReference type="EMBL" id="MEU0156115.1"/>
    </source>
</evidence>
<protein>
    <submittedName>
        <fullName evidence="7">Sugar ABC transporter ATP-binding protein</fullName>
    </submittedName>
</protein>
<gene>
    <name evidence="7" type="ORF">ABZ071_30320</name>
</gene>
<evidence type="ECO:0000313" key="8">
    <source>
        <dbReference type="Proteomes" id="UP001550348"/>
    </source>
</evidence>
<dbReference type="PANTHER" id="PTHR43790">
    <property type="entry name" value="CARBOHYDRATE TRANSPORT ATP-BINDING PROTEIN MG119-RELATED"/>
    <property type="match status" value="1"/>
</dbReference>
<feature type="region of interest" description="Disordered" evidence="5">
    <location>
        <begin position="1"/>
        <end position="24"/>
    </location>
</feature>
<feature type="compositionally biased region" description="Polar residues" evidence="5">
    <location>
        <begin position="1"/>
        <end position="10"/>
    </location>
</feature>
<dbReference type="GO" id="GO:0005524">
    <property type="term" value="F:ATP binding"/>
    <property type="evidence" value="ECO:0007669"/>
    <property type="project" value="UniProtKB-KW"/>
</dbReference>
<comment type="caution">
    <text evidence="7">The sequence shown here is derived from an EMBL/GenBank/DDBJ whole genome shotgun (WGS) entry which is preliminary data.</text>
</comment>
<sequence length="531" mass="55312">MASISDQSQGRVAGSERGSGPVAQTRGVVRRYPGVLALDQVDFEVKAGEVRALLGKNGAGKSTLIRLLSGVEKPDEGTVAIGGTVLTGGGSREASRLGVATVYQELSLVPQLSVAENYHLGALPTGRGGLVRTGRMKDAAAAALADLGVRIDPGTPVGTLPVAEQQMVEIARALRGSPKLLILDEPTSSLAAAEVDVVLQAVDRIAAAGVGIIYVSHRLSEIRQIAHTASVMRDGRLVETVSTKGASSDEIVALMLGSATGSTVGMGRQSPPAATNRPVVLSVRGLSVPPKVREVSFDLHEGEILGIAGVRGSGRTELLRSISGLLPPAAGTLTLFGEQLHRWSIRDMVRRGVGLTPEERKTDGIVPLLGIDENIVLADRRSVRRGPLLSSRLQHSAARKLVSALSIRTPGVTVPVGALSGGNQQKAVIARWLHRGSRVLLLDEPTRGVDVQAKAQIYELVRKLADDGVSILFVSSELEELPLVCSRVVVLRDGAITAQLTGDDITESAIFAATLADGTGSAAASTTGESV</sequence>
<evidence type="ECO:0000256" key="5">
    <source>
        <dbReference type="SAM" id="MobiDB-lite"/>
    </source>
</evidence>
<reference evidence="7 8" key="1">
    <citation type="submission" date="2024-06" db="EMBL/GenBank/DDBJ databases">
        <title>The Natural Products Discovery Center: Release of the First 8490 Sequenced Strains for Exploring Actinobacteria Biosynthetic Diversity.</title>
        <authorList>
            <person name="Kalkreuter E."/>
            <person name="Kautsar S.A."/>
            <person name="Yang D."/>
            <person name="Bader C.D."/>
            <person name="Teijaro C.N."/>
            <person name="Fluegel L."/>
            <person name="Davis C.M."/>
            <person name="Simpson J.R."/>
            <person name="Lauterbach L."/>
            <person name="Steele A.D."/>
            <person name="Gui C."/>
            <person name="Meng S."/>
            <person name="Li G."/>
            <person name="Viehrig K."/>
            <person name="Ye F."/>
            <person name="Su P."/>
            <person name="Kiefer A.F."/>
            <person name="Nichols A."/>
            <person name="Cepeda A.J."/>
            <person name="Yan W."/>
            <person name="Fan B."/>
            <person name="Jiang Y."/>
            <person name="Adhikari A."/>
            <person name="Zheng C.-J."/>
            <person name="Schuster L."/>
            <person name="Cowan T.M."/>
            <person name="Smanski M.J."/>
            <person name="Chevrette M.G."/>
            <person name="De Carvalho L.P.S."/>
            <person name="Shen B."/>
        </authorList>
    </citation>
    <scope>NUCLEOTIDE SEQUENCE [LARGE SCALE GENOMIC DNA]</scope>
    <source>
        <strain evidence="7 8">NPDC006286</strain>
    </source>
</reference>
<dbReference type="InterPro" id="IPR050107">
    <property type="entry name" value="ABC_carbohydrate_import_ATPase"/>
</dbReference>
<dbReference type="SUPFAM" id="SSF52540">
    <property type="entry name" value="P-loop containing nucleoside triphosphate hydrolases"/>
    <property type="match status" value="2"/>
</dbReference>
<proteinExistence type="predicted"/>
<feature type="domain" description="ABC transporter" evidence="6">
    <location>
        <begin position="23"/>
        <end position="259"/>
    </location>
</feature>